<feature type="chain" id="PRO_5017366083" evidence="2">
    <location>
        <begin position="25"/>
        <end position="264"/>
    </location>
</feature>
<dbReference type="PANTHER" id="PTHR35567:SF1">
    <property type="entry name" value="CONSERVED FUNGAL PROTEIN (AFU_ORTHOLOGUE AFUA_1G14230)"/>
    <property type="match status" value="1"/>
</dbReference>
<keyword evidence="2" id="KW-0732">Signal</keyword>
<accession>A0A397SK71</accession>
<feature type="compositionally biased region" description="Low complexity" evidence="1">
    <location>
        <begin position="222"/>
        <end position="233"/>
    </location>
</feature>
<sequence length="264" mass="28672">MKTFNFFIIILSLLALNLVEFVLCQIPTETPKAPVNLIPTTIGTITTQPATAIPDTLAVPKGHNFAFLLYASGNQQYKCITNQWLNSGADAMLINDVNDIQQHFDPAFEVAHHYISSTPIYGGNYTWDSLLPTDNSQVVTKFVDSVNSTQSNAIPWEITAATFRKEGGRFSNTSYVLRVNTNGGISPPQDQCGVQFIDGSTTQVQYTAEYWFYEGPLPGTEQPAQPAAPSSPSKSNGHSTNSIGSSQLGWVAIVGFISVGVIIF</sequence>
<dbReference type="PANTHER" id="PTHR35567">
    <property type="entry name" value="MALATE DEHYDROGENASE (AFU_ORTHOLOGUE AFUA_2G13800)"/>
    <property type="match status" value="1"/>
</dbReference>
<proteinExistence type="predicted"/>
<keyword evidence="4" id="KW-1185">Reference proteome</keyword>
<dbReference type="Pfam" id="PF11937">
    <property type="entry name" value="DUF3455"/>
    <property type="match status" value="1"/>
</dbReference>
<evidence type="ECO:0000256" key="2">
    <source>
        <dbReference type="SAM" id="SignalP"/>
    </source>
</evidence>
<evidence type="ECO:0000313" key="3">
    <source>
        <dbReference type="EMBL" id="RIA83211.1"/>
    </source>
</evidence>
<reference evidence="3 4" key="1">
    <citation type="submission" date="2018-06" db="EMBL/GenBank/DDBJ databases">
        <title>Comparative genomics reveals the genomic features of Rhizophagus irregularis, R. cerebriforme, R. diaphanum and Gigaspora rosea, and their symbiotic lifestyle signature.</title>
        <authorList>
            <person name="Morin E."/>
            <person name="San Clemente H."/>
            <person name="Chen E.C.H."/>
            <person name="De La Providencia I."/>
            <person name="Hainaut M."/>
            <person name="Kuo A."/>
            <person name="Kohler A."/>
            <person name="Murat C."/>
            <person name="Tang N."/>
            <person name="Roy S."/>
            <person name="Loubradou J."/>
            <person name="Henrissat B."/>
            <person name="Grigoriev I.V."/>
            <person name="Corradi N."/>
            <person name="Roux C."/>
            <person name="Martin F.M."/>
        </authorList>
    </citation>
    <scope>NUCLEOTIDE SEQUENCE [LARGE SCALE GENOMIC DNA]</scope>
    <source>
        <strain evidence="3 4">DAOM 227022</strain>
    </source>
</reference>
<dbReference type="AlphaFoldDB" id="A0A397SK71"/>
<protein>
    <submittedName>
        <fullName evidence="3">Uncharacterized protein</fullName>
    </submittedName>
</protein>
<feature type="signal peptide" evidence="2">
    <location>
        <begin position="1"/>
        <end position="24"/>
    </location>
</feature>
<evidence type="ECO:0000313" key="4">
    <source>
        <dbReference type="Proteomes" id="UP000265703"/>
    </source>
</evidence>
<name>A0A397SK71_9GLOM</name>
<gene>
    <name evidence="3" type="ORF">C1645_786881</name>
</gene>
<dbReference type="InterPro" id="IPR021851">
    <property type="entry name" value="DUF3455"/>
</dbReference>
<feature type="region of interest" description="Disordered" evidence="1">
    <location>
        <begin position="220"/>
        <end position="241"/>
    </location>
</feature>
<organism evidence="3 4">
    <name type="scientific">Glomus cerebriforme</name>
    <dbReference type="NCBI Taxonomy" id="658196"/>
    <lineage>
        <taxon>Eukaryota</taxon>
        <taxon>Fungi</taxon>
        <taxon>Fungi incertae sedis</taxon>
        <taxon>Mucoromycota</taxon>
        <taxon>Glomeromycotina</taxon>
        <taxon>Glomeromycetes</taxon>
        <taxon>Glomerales</taxon>
        <taxon>Glomeraceae</taxon>
        <taxon>Glomus</taxon>
    </lineage>
</organism>
<comment type="caution">
    <text evidence="3">The sequence shown here is derived from an EMBL/GenBank/DDBJ whole genome shotgun (WGS) entry which is preliminary data.</text>
</comment>
<dbReference type="OrthoDB" id="1859733at2759"/>
<dbReference type="EMBL" id="QKYT01000590">
    <property type="protein sequence ID" value="RIA83211.1"/>
    <property type="molecule type" value="Genomic_DNA"/>
</dbReference>
<dbReference type="Proteomes" id="UP000265703">
    <property type="component" value="Unassembled WGS sequence"/>
</dbReference>
<evidence type="ECO:0000256" key="1">
    <source>
        <dbReference type="SAM" id="MobiDB-lite"/>
    </source>
</evidence>